<feature type="region of interest" description="Disordered" evidence="1">
    <location>
        <begin position="1"/>
        <end position="95"/>
    </location>
</feature>
<dbReference type="Proteomes" id="UP000092445">
    <property type="component" value="Unassembled WGS sequence"/>
</dbReference>
<dbReference type="EnsemblMetazoa" id="GPAI022338-RA">
    <property type="protein sequence ID" value="GPAI022338-PA"/>
    <property type="gene ID" value="GPAI022338"/>
</dbReference>
<reference evidence="3" key="1">
    <citation type="submission" date="2014-03" db="EMBL/GenBank/DDBJ databases">
        <authorList>
            <person name="Aksoy S."/>
            <person name="Warren W."/>
            <person name="Wilson R.K."/>
        </authorList>
    </citation>
    <scope>NUCLEOTIDE SEQUENCE [LARGE SCALE GENOMIC DNA]</scope>
    <source>
        <strain evidence="3">IAEA</strain>
    </source>
</reference>
<dbReference type="AlphaFoldDB" id="A0A1A9ZR05"/>
<dbReference type="VEuPathDB" id="VectorBase:GPAI022338"/>
<feature type="compositionally biased region" description="Low complexity" evidence="1">
    <location>
        <begin position="1"/>
        <end position="44"/>
    </location>
</feature>
<proteinExistence type="predicted"/>
<feature type="compositionally biased region" description="Polar residues" evidence="1">
    <location>
        <begin position="50"/>
        <end position="69"/>
    </location>
</feature>
<name>A0A1A9ZR05_GLOPL</name>
<keyword evidence="3" id="KW-1185">Reference proteome</keyword>
<evidence type="ECO:0000256" key="1">
    <source>
        <dbReference type="SAM" id="MobiDB-lite"/>
    </source>
</evidence>
<reference evidence="2" key="2">
    <citation type="submission" date="2020-05" db="UniProtKB">
        <authorList>
            <consortium name="EnsemblMetazoa"/>
        </authorList>
    </citation>
    <scope>IDENTIFICATION</scope>
    <source>
        <strain evidence="2">IAEA</strain>
    </source>
</reference>
<protein>
    <submittedName>
        <fullName evidence="2">Uncharacterized protein</fullName>
    </submittedName>
</protein>
<accession>A0A1A9ZR05</accession>
<sequence>MNQTKPSNQAASQLLSQRASQPASQPANQPQQQQKQQPQPASSSHRNHSISETPITLIEQSDASASAFSWPQLITGRNSKSIKQKEKSRHMGVRR</sequence>
<feature type="compositionally biased region" description="Basic residues" evidence="1">
    <location>
        <begin position="80"/>
        <end position="95"/>
    </location>
</feature>
<organism evidence="2 3">
    <name type="scientific">Glossina pallidipes</name>
    <name type="common">Tsetse fly</name>
    <dbReference type="NCBI Taxonomy" id="7398"/>
    <lineage>
        <taxon>Eukaryota</taxon>
        <taxon>Metazoa</taxon>
        <taxon>Ecdysozoa</taxon>
        <taxon>Arthropoda</taxon>
        <taxon>Hexapoda</taxon>
        <taxon>Insecta</taxon>
        <taxon>Pterygota</taxon>
        <taxon>Neoptera</taxon>
        <taxon>Endopterygota</taxon>
        <taxon>Diptera</taxon>
        <taxon>Brachycera</taxon>
        <taxon>Muscomorpha</taxon>
        <taxon>Hippoboscoidea</taxon>
        <taxon>Glossinidae</taxon>
        <taxon>Glossina</taxon>
    </lineage>
</organism>
<evidence type="ECO:0000313" key="3">
    <source>
        <dbReference type="Proteomes" id="UP000092445"/>
    </source>
</evidence>
<evidence type="ECO:0000313" key="2">
    <source>
        <dbReference type="EnsemblMetazoa" id="GPAI022338-PA"/>
    </source>
</evidence>